<dbReference type="RefSeq" id="WP_237252446.1">
    <property type="nucleotide sequence ID" value="NZ_JAKJXE010000023.1"/>
</dbReference>
<evidence type="ECO:0000313" key="3">
    <source>
        <dbReference type="Proteomes" id="UP001162905"/>
    </source>
</evidence>
<dbReference type="InterPro" id="IPR012334">
    <property type="entry name" value="Pectin_lyas_fold"/>
</dbReference>
<evidence type="ECO:0000259" key="1">
    <source>
        <dbReference type="Pfam" id="PF12708"/>
    </source>
</evidence>
<dbReference type="Gene3D" id="2.160.20.10">
    <property type="entry name" value="Single-stranded right-handed beta-helix, Pectin lyase-like"/>
    <property type="match status" value="1"/>
</dbReference>
<dbReference type="Proteomes" id="UP001162905">
    <property type="component" value="Unassembled WGS sequence"/>
</dbReference>
<dbReference type="Pfam" id="PF12708">
    <property type="entry name" value="Pect-lyase_RHGA_epim"/>
    <property type="match status" value="1"/>
</dbReference>
<sequence length="90" mass="9765">MLYNQITLWPAKGASLSTLGSVRKLCTEQLPTKNDLIVKFFNIENYGAVGNGRTDDTEALQSAIDAAVSFGVKLFIPTGGFQNINDTLKL</sequence>
<accession>A0ABS9I6R7</accession>
<dbReference type="EMBL" id="JAKJXH010000011">
    <property type="protein sequence ID" value="MCF7543107.1"/>
    <property type="molecule type" value="Genomic_DNA"/>
</dbReference>
<evidence type="ECO:0000313" key="2">
    <source>
        <dbReference type="EMBL" id="MCF7543107.1"/>
    </source>
</evidence>
<protein>
    <recommendedName>
        <fullName evidence="1">Rhamnogalacturonase A/B/Epimerase-like pectate lyase domain-containing protein</fullName>
    </recommendedName>
</protein>
<dbReference type="SUPFAM" id="SSF51126">
    <property type="entry name" value="Pectin lyase-like"/>
    <property type="match status" value="1"/>
</dbReference>
<dbReference type="InterPro" id="IPR024535">
    <property type="entry name" value="RHGA/B-epi-like_pectate_lyase"/>
</dbReference>
<feature type="domain" description="Rhamnogalacturonase A/B/Epimerase-like pectate lyase" evidence="1">
    <location>
        <begin position="40"/>
        <end position="81"/>
    </location>
</feature>
<dbReference type="InterPro" id="IPR011050">
    <property type="entry name" value="Pectin_lyase_fold/virulence"/>
</dbReference>
<gene>
    <name evidence="2" type="ORF">L4G47_12845</name>
</gene>
<organism evidence="2 3">
    <name type="scientific">Pseudomonas petrae</name>
    <dbReference type="NCBI Taxonomy" id="2912190"/>
    <lineage>
        <taxon>Bacteria</taxon>
        <taxon>Pseudomonadati</taxon>
        <taxon>Pseudomonadota</taxon>
        <taxon>Gammaproteobacteria</taxon>
        <taxon>Pseudomonadales</taxon>
        <taxon>Pseudomonadaceae</taxon>
        <taxon>Pseudomonas</taxon>
    </lineage>
</organism>
<keyword evidence="3" id="KW-1185">Reference proteome</keyword>
<proteinExistence type="predicted"/>
<comment type="caution">
    <text evidence="2">The sequence shown here is derived from an EMBL/GenBank/DDBJ whole genome shotgun (WGS) entry which is preliminary data.</text>
</comment>
<name>A0ABS9I6R7_9PSED</name>
<reference evidence="2" key="1">
    <citation type="submission" date="2022-01" db="EMBL/GenBank/DDBJ databases">
        <title>Pseudomonas sp. nov. isolated from Antarctic regolith.</title>
        <authorList>
            <person name="Novakova D."/>
            <person name="Sedlar K."/>
        </authorList>
    </citation>
    <scope>NUCLEOTIDE SEQUENCE</scope>
    <source>
        <strain evidence="2">P2647</strain>
    </source>
</reference>